<dbReference type="GO" id="GO:0004363">
    <property type="term" value="F:glutathione synthase activity"/>
    <property type="evidence" value="ECO:0007669"/>
    <property type="project" value="InterPro"/>
</dbReference>
<dbReference type="Gene3D" id="3.30.470.20">
    <property type="entry name" value="ATP-grasp fold, B domain"/>
    <property type="match status" value="1"/>
</dbReference>
<dbReference type="GO" id="GO:0005524">
    <property type="term" value="F:ATP binding"/>
    <property type="evidence" value="ECO:0007669"/>
    <property type="project" value="InterPro"/>
</dbReference>
<dbReference type="Gene3D" id="3.40.50.20">
    <property type="match status" value="1"/>
</dbReference>
<dbReference type="InterPro" id="IPR004218">
    <property type="entry name" value="GSHS_ATP-bd"/>
</dbReference>
<feature type="domain" description="Prokaryotic glutathione synthetase ATP-binding" evidence="1">
    <location>
        <begin position="126"/>
        <end position="301"/>
    </location>
</feature>
<reference evidence="2" key="1">
    <citation type="journal article" date="2014" name="Int. J. Syst. Evol. Microbiol.">
        <title>Complete genome sequence of Corynebacterium casei LMG S-19264T (=DSM 44701T), isolated from a smear-ripened cheese.</title>
        <authorList>
            <consortium name="US DOE Joint Genome Institute (JGI-PGF)"/>
            <person name="Walter F."/>
            <person name="Albersmeier A."/>
            <person name="Kalinowski J."/>
            <person name="Ruckert C."/>
        </authorList>
    </citation>
    <scope>NUCLEOTIDE SEQUENCE</scope>
    <source>
        <strain evidence="2">JCM 4391</strain>
    </source>
</reference>
<dbReference type="RefSeq" id="WP_189554730.1">
    <property type="nucleotide sequence ID" value="NZ_BMTP01000027.1"/>
</dbReference>
<keyword evidence="3" id="KW-1185">Reference proteome</keyword>
<dbReference type="SUPFAM" id="SSF56059">
    <property type="entry name" value="Glutathione synthetase ATP-binding domain-like"/>
    <property type="match status" value="1"/>
</dbReference>
<protein>
    <recommendedName>
        <fullName evidence="1">Prokaryotic glutathione synthetase ATP-binding domain-containing protein</fullName>
    </recommendedName>
</protein>
<proteinExistence type="predicted"/>
<gene>
    <name evidence="2" type="ORF">GCM10010274_63720</name>
</gene>
<dbReference type="Gene3D" id="3.30.1490.20">
    <property type="entry name" value="ATP-grasp fold, A domain"/>
    <property type="match status" value="1"/>
</dbReference>
<evidence type="ECO:0000313" key="3">
    <source>
        <dbReference type="Proteomes" id="UP000636661"/>
    </source>
</evidence>
<comment type="caution">
    <text evidence="2">The sequence shown here is derived from an EMBL/GenBank/DDBJ whole genome shotgun (WGS) entry which is preliminary data.</text>
</comment>
<dbReference type="EMBL" id="BMTP01000027">
    <property type="protein sequence ID" value="GGU66330.1"/>
    <property type="molecule type" value="Genomic_DNA"/>
</dbReference>
<dbReference type="AlphaFoldDB" id="A0A918I4P4"/>
<dbReference type="Pfam" id="PF02955">
    <property type="entry name" value="GSH-S_ATP"/>
    <property type="match status" value="1"/>
</dbReference>
<evidence type="ECO:0000313" key="2">
    <source>
        <dbReference type="EMBL" id="GGU66330.1"/>
    </source>
</evidence>
<sequence>MRVALLIGTLTELDSCHALYANTLVAGGHEVWIGSINSLTGAGQEVLVAAGRVDGPVKAYEPYPGMPERRGFEDIDVVWVLNYPQPSVETEAWQLLWRLNQHVRFVNDVTGILMLGSKTNLSVVVPPEHLPRTLVSNSFDELWTAYQQDPDATWLVKPPDADAGADVYLLEPGSSNNRVLLQSMTGNTAVTDLLTKGGLMGFRDRYCILQEYVPHSEEKRVILAAGRPAAQQAHRLATDEHRGNTAHRAHCSDTSLSADERRLCEHIGERLLRHGIRFAGIDLAYPYVFEFNVVNPGGLDERLALGLPDRSPEVIEDLLHSCGSAR</sequence>
<dbReference type="InterPro" id="IPR013815">
    <property type="entry name" value="ATP_grasp_subdomain_1"/>
</dbReference>
<name>A0A918I4P4_9ACTN</name>
<accession>A0A918I4P4</accession>
<reference evidence="2" key="2">
    <citation type="submission" date="2020-09" db="EMBL/GenBank/DDBJ databases">
        <authorList>
            <person name="Sun Q."/>
            <person name="Ohkuma M."/>
        </authorList>
    </citation>
    <scope>NUCLEOTIDE SEQUENCE</scope>
    <source>
        <strain evidence="2">JCM 4391</strain>
    </source>
</reference>
<evidence type="ECO:0000259" key="1">
    <source>
        <dbReference type="Pfam" id="PF02955"/>
    </source>
</evidence>
<organism evidence="2 3">
    <name type="scientific">Streptomyces lavendofoliae</name>
    <dbReference type="NCBI Taxonomy" id="67314"/>
    <lineage>
        <taxon>Bacteria</taxon>
        <taxon>Bacillati</taxon>
        <taxon>Actinomycetota</taxon>
        <taxon>Actinomycetes</taxon>
        <taxon>Kitasatosporales</taxon>
        <taxon>Streptomycetaceae</taxon>
        <taxon>Streptomyces</taxon>
    </lineage>
</organism>
<dbReference type="Proteomes" id="UP000636661">
    <property type="component" value="Unassembled WGS sequence"/>
</dbReference>